<accession>A0ABS3DFA2</accession>
<proteinExistence type="predicted"/>
<comment type="caution">
    <text evidence="2">The sequence shown here is derived from an EMBL/GenBank/DDBJ whole genome shotgun (WGS) entry which is preliminary data.</text>
</comment>
<keyword evidence="1" id="KW-0812">Transmembrane</keyword>
<keyword evidence="3" id="KW-1185">Reference proteome</keyword>
<evidence type="ECO:0000256" key="1">
    <source>
        <dbReference type="SAM" id="Phobius"/>
    </source>
</evidence>
<feature type="transmembrane region" description="Helical" evidence="1">
    <location>
        <begin position="73"/>
        <end position="92"/>
    </location>
</feature>
<dbReference type="Proteomes" id="UP000664052">
    <property type="component" value="Unassembled WGS sequence"/>
</dbReference>
<sequence>MPLDLEAFQKTQHYQVRATVAEVLEDLRSMEAPPPKPPLNAFQMGARVGTGLIIAGVLGLGVFGFVLDGSHAGLILLCIGMILGGFVTLVVSKVFGMDLELKAGGPRWVEPQMAQRRRLVATLLERFQVDLDAKAPVDVKLDLTSAVEGHKRVHLENQGPRTRQDFVDPWLSLQGRFADGTHLHLTVVDQVRTLQRSKVSASGKLKTKARRDGVSLLQVALRVKPERHPGLLAQEARARDAVRLPPGARLKRVRVAEDRVELRVLLDEDWVAHARKAEAEKPDASRTATMMLLSLYQVLGAARQQGPAQGRQQAV</sequence>
<keyword evidence="1" id="KW-0472">Membrane</keyword>
<organism evidence="2 3">
    <name type="scientific">Corallococcus macrosporus</name>
    <dbReference type="NCBI Taxonomy" id="35"/>
    <lineage>
        <taxon>Bacteria</taxon>
        <taxon>Pseudomonadati</taxon>
        <taxon>Myxococcota</taxon>
        <taxon>Myxococcia</taxon>
        <taxon>Myxococcales</taxon>
        <taxon>Cystobacterineae</taxon>
        <taxon>Myxococcaceae</taxon>
        <taxon>Corallococcus</taxon>
    </lineage>
</organism>
<evidence type="ECO:0000313" key="2">
    <source>
        <dbReference type="EMBL" id="MBN8229947.1"/>
    </source>
</evidence>
<dbReference type="RefSeq" id="WP_207053430.1">
    <property type="nucleotide sequence ID" value="NZ_JAFIMU010000007.1"/>
</dbReference>
<feature type="transmembrane region" description="Helical" evidence="1">
    <location>
        <begin position="48"/>
        <end position="67"/>
    </location>
</feature>
<keyword evidence="1" id="KW-1133">Transmembrane helix</keyword>
<dbReference type="EMBL" id="JAFIMU010000007">
    <property type="protein sequence ID" value="MBN8229947.1"/>
    <property type="molecule type" value="Genomic_DNA"/>
</dbReference>
<evidence type="ECO:0000313" key="3">
    <source>
        <dbReference type="Proteomes" id="UP000664052"/>
    </source>
</evidence>
<reference evidence="2 3" key="1">
    <citation type="submission" date="2021-02" db="EMBL/GenBank/DDBJ databases">
        <title>De Novo genome assembly of isolated myxobacteria.</title>
        <authorList>
            <person name="Stevens D.C."/>
        </authorList>
    </citation>
    <scope>NUCLEOTIDE SEQUENCE [LARGE SCALE GENOMIC DNA]</scope>
    <source>
        <strain evidence="2 3">ATCC 29039</strain>
    </source>
</reference>
<gene>
    <name evidence="2" type="ORF">JYK02_20755</name>
</gene>
<protein>
    <submittedName>
        <fullName evidence="2">Uncharacterized protein</fullName>
    </submittedName>
</protein>
<name>A0ABS3DFA2_9BACT</name>